<dbReference type="AlphaFoldDB" id="A0A8E0VFD7"/>
<dbReference type="InterPro" id="IPR029052">
    <property type="entry name" value="Metallo-depent_PP-like"/>
</dbReference>
<evidence type="ECO:0000313" key="1">
    <source>
        <dbReference type="EMBL" id="KAA0190535.1"/>
    </source>
</evidence>
<protein>
    <submittedName>
        <fullName evidence="1">Serine/threonine-protein phosphatase</fullName>
    </submittedName>
</protein>
<dbReference type="PANTHER" id="PTHR45673">
    <property type="entry name" value="SERINE/THREONINE-PROTEIN PHOSPHATASE 2B CATALYTIC SUBUNIT 1-RELATED"/>
    <property type="match status" value="1"/>
</dbReference>
<proteinExistence type="predicted"/>
<organism evidence="1 2">
    <name type="scientific">Fasciolopsis buskii</name>
    <dbReference type="NCBI Taxonomy" id="27845"/>
    <lineage>
        <taxon>Eukaryota</taxon>
        <taxon>Metazoa</taxon>
        <taxon>Spiralia</taxon>
        <taxon>Lophotrochozoa</taxon>
        <taxon>Platyhelminthes</taxon>
        <taxon>Trematoda</taxon>
        <taxon>Digenea</taxon>
        <taxon>Plagiorchiida</taxon>
        <taxon>Echinostomata</taxon>
        <taxon>Echinostomatoidea</taxon>
        <taxon>Fasciolidae</taxon>
        <taxon>Fasciolopsis</taxon>
    </lineage>
</organism>
<name>A0A8E0VFD7_9TREM</name>
<reference evidence="1" key="1">
    <citation type="submission" date="2019-05" db="EMBL/GenBank/DDBJ databases">
        <title>Annotation for the trematode Fasciolopsis buski.</title>
        <authorList>
            <person name="Choi Y.-J."/>
        </authorList>
    </citation>
    <scope>NUCLEOTIDE SEQUENCE</scope>
    <source>
        <strain evidence="1">HT</strain>
        <tissue evidence="1">Whole worm</tissue>
    </source>
</reference>
<keyword evidence="2" id="KW-1185">Reference proteome</keyword>
<dbReference type="EMBL" id="LUCM01006966">
    <property type="protein sequence ID" value="KAA0190535.1"/>
    <property type="molecule type" value="Genomic_DNA"/>
</dbReference>
<accession>A0A8E0VFD7</accession>
<comment type="caution">
    <text evidence="1">The sequence shown here is derived from an EMBL/GenBank/DDBJ whole genome shotgun (WGS) entry which is preliminary data.</text>
</comment>
<dbReference type="OrthoDB" id="5593063at2759"/>
<gene>
    <name evidence="1" type="ORF">FBUS_09261</name>
</gene>
<sequence>MQHQLSHFFFCQSEFLPSPSKRVMLCEQHFLHLFKSCGLPAPPTKLMPSSTVFDAKGRPQLDVIRPHLIAEGRLTEEAILRIISETSAILRSEKTMLDLEAPITGFCCGLPIINSGVMSYTQRCFPTEKATYYRRLLA</sequence>
<dbReference type="InterPro" id="IPR043360">
    <property type="entry name" value="PP2B"/>
</dbReference>
<dbReference type="Proteomes" id="UP000728185">
    <property type="component" value="Unassembled WGS sequence"/>
</dbReference>
<dbReference type="Gene3D" id="3.60.21.10">
    <property type="match status" value="1"/>
</dbReference>
<evidence type="ECO:0000313" key="2">
    <source>
        <dbReference type="Proteomes" id="UP000728185"/>
    </source>
</evidence>
<dbReference type="GO" id="GO:0033192">
    <property type="term" value="F:calmodulin-dependent protein phosphatase activity"/>
    <property type="evidence" value="ECO:0007669"/>
    <property type="project" value="InterPro"/>
</dbReference>
<dbReference type="GO" id="GO:0097720">
    <property type="term" value="P:calcineurin-mediated signaling"/>
    <property type="evidence" value="ECO:0007669"/>
    <property type="project" value="InterPro"/>
</dbReference>
<dbReference type="SUPFAM" id="SSF56300">
    <property type="entry name" value="Metallo-dependent phosphatases"/>
    <property type="match status" value="1"/>
</dbReference>